<proteinExistence type="predicted"/>
<dbReference type="OrthoDB" id="662471at2"/>
<keyword evidence="2" id="KW-1185">Reference proteome</keyword>
<evidence type="ECO:0000313" key="1">
    <source>
        <dbReference type="EMBL" id="TLM93909.1"/>
    </source>
</evidence>
<dbReference type="RefSeq" id="WP_138076347.1">
    <property type="nucleotide sequence ID" value="NZ_VAJM01000003.1"/>
</dbReference>
<organism evidence="1 2">
    <name type="scientific">Hymenobacter jeollabukensis</name>
    <dbReference type="NCBI Taxonomy" id="2025313"/>
    <lineage>
        <taxon>Bacteria</taxon>
        <taxon>Pseudomonadati</taxon>
        <taxon>Bacteroidota</taxon>
        <taxon>Cytophagia</taxon>
        <taxon>Cytophagales</taxon>
        <taxon>Hymenobacteraceae</taxon>
        <taxon>Hymenobacter</taxon>
    </lineage>
</organism>
<sequence length="168" mass="19366">MKILVEVVWFAEGAKARLYSVRLPEQTDSETARFFGRMLAHPRYQSDKRFGAALRTLLDWLDRIARLEGALLRFFRPGEGQGHALPIDKGPLRLYCYRFDDRTLLLCGGGIKSSQTVQESPDCLPHFRLMNYVVQALRRRHVGPERLPENATQAYSLEIDIPDDEYLN</sequence>
<reference evidence="1 2" key="1">
    <citation type="submission" date="2019-05" db="EMBL/GenBank/DDBJ databases">
        <title>Hymenobacter edaphi sp. nov., isolated from abandoned arsenic-contaminated farmland soil.</title>
        <authorList>
            <person name="Nie L."/>
        </authorList>
    </citation>
    <scope>NUCLEOTIDE SEQUENCE [LARGE SCALE GENOMIC DNA]</scope>
    <source>
        <strain evidence="1 2">1-3-3-8</strain>
    </source>
</reference>
<accession>A0A5R8WSR0</accession>
<protein>
    <submittedName>
        <fullName evidence="1">Uncharacterized protein</fullName>
    </submittedName>
</protein>
<gene>
    <name evidence="1" type="ORF">FDY95_07695</name>
</gene>
<dbReference type="EMBL" id="VAJM01000003">
    <property type="protein sequence ID" value="TLM93909.1"/>
    <property type="molecule type" value="Genomic_DNA"/>
</dbReference>
<name>A0A5R8WSR0_9BACT</name>
<comment type="caution">
    <text evidence="1">The sequence shown here is derived from an EMBL/GenBank/DDBJ whole genome shotgun (WGS) entry which is preliminary data.</text>
</comment>
<dbReference type="Proteomes" id="UP000305517">
    <property type="component" value="Unassembled WGS sequence"/>
</dbReference>
<evidence type="ECO:0000313" key="2">
    <source>
        <dbReference type="Proteomes" id="UP000305517"/>
    </source>
</evidence>
<dbReference type="AlphaFoldDB" id="A0A5R8WSR0"/>